<feature type="domain" description="VOC" evidence="1">
    <location>
        <begin position="9"/>
        <end position="122"/>
    </location>
</feature>
<dbReference type="Pfam" id="PF00903">
    <property type="entry name" value="Glyoxalase"/>
    <property type="match status" value="2"/>
</dbReference>
<dbReference type="PANTHER" id="PTHR33993:SF10">
    <property type="entry name" value="CONSERVED PROTEIN"/>
    <property type="match status" value="1"/>
</dbReference>
<dbReference type="CDD" id="cd07247">
    <property type="entry name" value="SgaA_N_like"/>
    <property type="match status" value="2"/>
</dbReference>
<dbReference type="InterPro" id="IPR029068">
    <property type="entry name" value="Glyas_Bleomycin-R_OHBP_Dase"/>
</dbReference>
<dbReference type="SUPFAM" id="SSF54593">
    <property type="entry name" value="Glyoxalase/Bleomycin resistance protein/Dihydroxybiphenyl dioxygenase"/>
    <property type="match status" value="2"/>
</dbReference>
<evidence type="ECO:0000313" key="3">
    <source>
        <dbReference type="Proteomes" id="UP000321617"/>
    </source>
</evidence>
<name>A0A562UXZ0_9ACTN</name>
<gene>
    <name evidence="2" type="ORF">LX16_3884</name>
</gene>
<dbReference type="Gene3D" id="3.10.180.10">
    <property type="entry name" value="2,3-Dihydroxybiphenyl 1,2-Dioxygenase, domain 1"/>
    <property type="match status" value="2"/>
</dbReference>
<keyword evidence="3" id="KW-1185">Reference proteome</keyword>
<evidence type="ECO:0000259" key="1">
    <source>
        <dbReference type="PROSITE" id="PS51819"/>
    </source>
</evidence>
<dbReference type="PANTHER" id="PTHR33993">
    <property type="entry name" value="GLYOXALASE-RELATED"/>
    <property type="match status" value="1"/>
</dbReference>
<dbReference type="InterPro" id="IPR037523">
    <property type="entry name" value="VOC_core"/>
</dbReference>
<comment type="caution">
    <text evidence="2">The sequence shown here is derived from an EMBL/GenBank/DDBJ whole genome shotgun (WGS) entry which is preliminary data.</text>
</comment>
<dbReference type="AlphaFoldDB" id="A0A562UXZ0"/>
<proteinExistence type="predicted"/>
<feature type="domain" description="VOC" evidence="1">
    <location>
        <begin position="136"/>
        <end position="255"/>
    </location>
</feature>
<reference evidence="2 3" key="1">
    <citation type="journal article" date="2013" name="Stand. Genomic Sci.">
        <title>Genomic Encyclopedia of Type Strains, Phase I: The one thousand microbial genomes (KMG-I) project.</title>
        <authorList>
            <person name="Kyrpides N.C."/>
            <person name="Woyke T."/>
            <person name="Eisen J.A."/>
            <person name="Garrity G."/>
            <person name="Lilburn T.G."/>
            <person name="Beck B.J."/>
            <person name="Whitman W.B."/>
            <person name="Hugenholtz P."/>
            <person name="Klenk H.P."/>
        </authorList>
    </citation>
    <scope>NUCLEOTIDE SEQUENCE [LARGE SCALE GENOMIC DNA]</scope>
    <source>
        <strain evidence="2 3">DSM 45044</strain>
    </source>
</reference>
<sequence>MAPRFTEGAPYWVDMSAPDVPATVDFYRRLFGWDAEDLGEESGNYTMLSYRGQQVGAIGPSFNPQADPAWIVYLKSPDAFNSTKAVEAAGGTVRMPPMDVFDQTTVAQFTDPGGAEFAISQPKKHQGAERWGQTGAVTWLELIVRQPEPSLSFYQRVFGWTTRQEAMSDGSMYTLLTAADSREPFGGLHVAGAALPPDVASHWMVYFAVEDCEAVAREAERLGGSRVTEPMTVPEVGTWVTLRDPNRGVFSAMTGTG</sequence>
<dbReference type="Proteomes" id="UP000321617">
    <property type="component" value="Unassembled WGS sequence"/>
</dbReference>
<evidence type="ECO:0000313" key="2">
    <source>
        <dbReference type="EMBL" id="TWJ10467.1"/>
    </source>
</evidence>
<organism evidence="2 3">
    <name type="scientific">Stackebrandtia albiflava</name>
    <dbReference type="NCBI Taxonomy" id="406432"/>
    <lineage>
        <taxon>Bacteria</taxon>
        <taxon>Bacillati</taxon>
        <taxon>Actinomycetota</taxon>
        <taxon>Actinomycetes</taxon>
        <taxon>Glycomycetales</taxon>
        <taxon>Glycomycetaceae</taxon>
        <taxon>Stackebrandtia</taxon>
    </lineage>
</organism>
<dbReference type="InterPro" id="IPR004360">
    <property type="entry name" value="Glyas_Fos-R_dOase_dom"/>
</dbReference>
<dbReference type="RefSeq" id="WP_147141023.1">
    <property type="nucleotide sequence ID" value="NZ_BAABIJ010000003.1"/>
</dbReference>
<dbReference type="EMBL" id="VLLL01000007">
    <property type="protein sequence ID" value="TWJ10467.1"/>
    <property type="molecule type" value="Genomic_DNA"/>
</dbReference>
<dbReference type="OrthoDB" id="9793039at2"/>
<accession>A0A562UXZ0</accession>
<dbReference type="InterPro" id="IPR052164">
    <property type="entry name" value="Anthracycline_SecMetBiosynth"/>
</dbReference>
<protein>
    <recommendedName>
        <fullName evidence="1">VOC domain-containing protein</fullName>
    </recommendedName>
</protein>
<dbReference type="PROSITE" id="PS51819">
    <property type="entry name" value="VOC"/>
    <property type="match status" value="2"/>
</dbReference>